<dbReference type="EMBL" id="KB008127">
    <property type="protein sequence ID" value="ELR12178.1"/>
    <property type="molecule type" value="Genomic_DNA"/>
</dbReference>
<evidence type="ECO:0000256" key="1">
    <source>
        <dbReference type="SAM" id="Phobius"/>
    </source>
</evidence>
<keyword evidence="1" id="KW-0472">Membrane</keyword>
<name>L8GHG2_ACACF</name>
<gene>
    <name evidence="2" type="ORF">ACA1_318530</name>
</gene>
<accession>L8GHG2</accession>
<evidence type="ECO:0000313" key="2">
    <source>
        <dbReference type="EMBL" id="ELR12178.1"/>
    </source>
</evidence>
<keyword evidence="1" id="KW-0812">Transmembrane</keyword>
<dbReference type="KEGG" id="acan:ACA1_318530"/>
<dbReference type="AlphaFoldDB" id="L8GHG2"/>
<organism evidence="2 3">
    <name type="scientific">Acanthamoeba castellanii (strain ATCC 30010 / Neff)</name>
    <dbReference type="NCBI Taxonomy" id="1257118"/>
    <lineage>
        <taxon>Eukaryota</taxon>
        <taxon>Amoebozoa</taxon>
        <taxon>Discosea</taxon>
        <taxon>Longamoebia</taxon>
        <taxon>Centramoebida</taxon>
        <taxon>Acanthamoebidae</taxon>
        <taxon>Acanthamoeba</taxon>
    </lineage>
</organism>
<keyword evidence="1" id="KW-1133">Transmembrane helix</keyword>
<dbReference type="GeneID" id="14912665"/>
<reference evidence="2 3" key="1">
    <citation type="journal article" date="2013" name="Genome Biol.">
        <title>Genome of Acanthamoeba castellanii highlights extensive lateral gene transfer and early evolution of tyrosine kinase signaling.</title>
        <authorList>
            <person name="Clarke M."/>
            <person name="Lohan A.J."/>
            <person name="Liu B."/>
            <person name="Lagkouvardos I."/>
            <person name="Roy S."/>
            <person name="Zafar N."/>
            <person name="Bertelli C."/>
            <person name="Schilde C."/>
            <person name="Kianianmomeni A."/>
            <person name="Burglin T.R."/>
            <person name="Frech C."/>
            <person name="Turcotte B."/>
            <person name="Kopec K.O."/>
            <person name="Synnott J.M."/>
            <person name="Choo C."/>
            <person name="Paponov I."/>
            <person name="Finkler A."/>
            <person name="Soon Heng Tan C."/>
            <person name="Hutchins A.P."/>
            <person name="Weinmeier T."/>
            <person name="Rattei T."/>
            <person name="Chu J.S."/>
            <person name="Gimenez G."/>
            <person name="Irimia M."/>
            <person name="Rigden D.J."/>
            <person name="Fitzpatrick D.A."/>
            <person name="Lorenzo-Morales J."/>
            <person name="Bateman A."/>
            <person name="Chiu C.H."/>
            <person name="Tang P."/>
            <person name="Hegemann P."/>
            <person name="Fromm H."/>
            <person name="Raoult D."/>
            <person name="Greub G."/>
            <person name="Miranda-Saavedra D."/>
            <person name="Chen N."/>
            <person name="Nash P."/>
            <person name="Ginger M.L."/>
            <person name="Horn M."/>
            <person name="Schaap P."/>
            <person name="Caler L."/>
            <person name="Loftus B."/>
        </authorList>
    </citation>
    <scope>NUCLEOTIDE SEQUENCE [LARGE SCALE GENOMIC DNA]</scope>
    <source>
        <strain evidence="2 3">Neff</strain>
    </source>
</reference>
<proteinExistence type="predicted"/>
<evidence type="ECO:0000313" key="3">
    <source>
        <dbReference type="Proteomes" id="UP000011083"/>
    </source>
</evidence>
<protein>
    <submittedName>
        <fullName evidence="2">Uncharacterized protein</fullName>
    </submittedName>
</protein>
<keyword evidence="3" id="KW-1185">Reference proteome</keyword>
<dbReference type="VEuPathDB" id="AmoebaDB:ACA1_318530"/>
<dbReference type="RefSeq" id="XP_004334191.1">
    <property type="nucleotide sequence ID" value="XM_004334143.1"/>
</dbReference>
<dbReference type="Proteomes" id="UP000011083">
    <property type="component" value="Unassembled WGS sequence"/>
</dbReference>
<sequence>MRAFSRVPVARALPTSTTLTSRALYTTYRASVPALGPLESRRGRVENAGINDPALNPLKEAVSEKTDQAKNAFKSAAHAAGADDALNRASDAASGMGEKIKKAAHDMEDKAMAPEVRKYPVEFSMATGGAVVGVGLMLWWMYMYMRPQHSIENETARTGGQGVEDAKKIVESQKASTKKMV</sequence>
<feature type="transmembrane region" description="Helical" evidence="1">
    <location>
        <begin position="123"/>
        <end position="142"/>
    </location>
</feature>